<dbReference type="EMBL" id="JAKLMC020000055">
    <property type="protein sequence ID" value="KAK5948028.1"/>
    <property type="molecule type" value="Genomic_DNA"/>
</dbReference>
<keyword evidence="4 6" id="KW-1133">Transmembrane helix</keyword>
<keyword evidence="9" id="KW-1185">Reference proteome</keyword>
<evidence type="ECO:0000313" key="9">
    <source>
        <dbReference type="Proteomes" id="UP001316803"/>
    </source>
</evidence>
<dbReference type="InterPro" id="IPR036259">
    <property type="entry name" value="MFS_trans_sf"/>
</dbReference>
<reference evidence="8 9" key="1">
    <citation type="submission" date="2022-12" db="EMBL/GenBank/DDBJ databases">
        <title>Genomic features and morphological characterization of a novel Knufia sp. strain isolated from spacecraft assembly facility.</title>
        <authorList>
            <person name="Teixeira M."/>
            <person name="Chander A.M."/>
            <person name="Stajich J.E."/>
            <person name="Venkateswaran K."/>
        </authorList>
    </citation>
    <scope>NUCLEOTIDE SEQUENCE [LARGE SCALE GENOMIC DNA]</scope>
    <source>
        <strain evidence="8 9">FJI-L2-BK-P2</strain>
    </source>
</reference>
<dbReference type="GO" id="GO:0005886">
    <property type="term" value="C:plasma membrane"/>
    <property type="evidence" value="ECO:0007669"/>
    <property type="project" value="UniProtKB-SubCell"/>
</dbReference>
<comment type="caution">
    <text evidence="8">The sequence shown here is derived from an EMBL/GenBank/DDBJ whole genome shotgun (WGS) entry which is preliminary data.</text>
</comment>
<dbReference type="PROSITE" id="PS50850">
    <property type="entry name" value="MFS"/>
    <property type="match status" value="1"/>
</dbReference>
<dbReference type="Gene3D" id="1.20.1250.20">
    <property type="entry name" value="MFS general substrate transporter like domains"/>
    <property type="match status" value="1"/>
</dbReference>
<feature type="transmembrane region" description="Helical" evidence="6">
    <location>
        <begin position="479"/>
        <end position="505"/>
    </location>
</feature>
<feature type="transmembrane region" description="Helical" evidence="6">
    <location>
        <begin position="217"/>
        <end position="237"/>
    </location>
</feature>
<keyword evidence="3 6" id="KW-0812">Transmembrane</keyword>
<evidence type="ECO:0000256" key="6">
    <source>
        <dbReference type="SAM" id="Phobius"/>
    </source>
</evidence>
<proteinExistence type="inferred from homology"/>
<evidence type="ECO:0000259" key="7">
    <source>
        <dbReference type="PROSITE" id="PS50850"/>
    </source>
</evidence>
<feature type="transmembrane region" description="Helical" evidence="6">
    <location>
        <begin position="419"/>
        <end position="442"/>
    </location>
</feature>
<organism evidence="8 9">
    <name type="scientific">Knufia fluminis</name>
    <dbReference type="NCBI Taxonomy" id="191047"/>
    <lineage>
        <taxon>Eukaryota</taxon>
        <taxon>Fungi</taxon>
        <taxon>Dikarya</taxon>
        <taxon>Ascomycota</taxon>
        <taxon>Pezizomycotina</taxon>
        <taxon>Eurotiomycetes</taxon>
        <taxon>Chaetothyriomycetidae</taxon>
        <taxon>Chaetothyriales</taxon>
        <taxon>Trichomeriaceae</taxon>
        <taxon>Knufia</taxon>
    </lineage>
</organism>
<protein>
    <recommendedName>
        <fullName evidence="7">Major facilitator superfamily (MFS) profile domain-containing protein</fullName>
    </recommendedName>
</protein>
<dbReference type="GO" id="GO:0022857">
    <property type="term" value="F:transmembrane transporter activity"/>
    <property type="evidence" value="ECO:0007669"/>
    <property type="project" value="InterPro"/>
</dbReference>
<feature type="transmembrane region" description="Helical" evidence="6">
    <location>
        <begin position="185"/>
        <end position="210"/>
    </location>
</feature>
<sequence length="522" mass="57274">MGSPKAEPEDQLDWRYLSWDNVNELEDINTQYHSLQDNGGTVPQTPKYANPFEWSAGYKMYLSILGFVANFSTTYAGGSYTSATDAMAEVWHVSRVAVLVGVTLYTVAFGLAPMLLAPFSELNGRRPVVVVSGVAFVVGVLFCAVTRLYVGMLLARVLVGIASSTYAVVIVGIVADIYTDARSRYISLSLFTSGAMFGTGFGPLISAFIVQNTHWRWLFGVLGIFCLAMVIVIVATFKETRGSVLLSRKAKALNRWYDAVESSLDSHVVQAEKGTPSRIRWKVKADEERQNIGQMMVISLTRPMWLLFTEPAIFFFSCWAGFAWSIMYAMLVVVPYTFQTVYGFDLQTSSAMFAAMCIATIIMTIVSRYHDGWAAYFVAKEKLDTPEGILYPVAVEAALLPVGLFWYGRGAQQGAHWIVPALGLGCATMGMFAVYLAVFAYLAGAYKEYASSANAAQSMVRNLMGGAFPLFSQVMFQRLGFGGACSLLGGLGIVLTFVPWTLIFYGPKIRAKSKFAFRGDSS</sequence>
<comment type="similarity">
    <text evidence="2">Belongs to the major facilitator superfamily.</text>
</comment>
<evidence type="ECO:0000256" key="4">
    <source>
        <dbReference type="ARBA" id="ARBA00022989"/>
    </source>
</evidence>
<feature type="domain" description="Major facilitator superfamily (MFS) profile" evidence="7">
    <location>
        <begin position="58"/>
        <end position="510"/>
    </location>
</feature>
<evidence type="ECO:0000256" key="2">
    <source>
        <dbReference type="ARBA" id="ARBA00008335"/>
    </source>
</evidence>
<dbReference type="SUPFAM" id="SSF103473">
    <property type="entry name" value="MFS general substrate transporter"/>
    <property type="match status" value="1"/>
</dbReference>
<evidence type="ECO:0000313" key="8">
    <source>
        <dbReference type="EMBL" id="KAK5948028.1"/>
    </source>
</evidence>
<evidence type="ECO:0000256" key="3">
    <source>
        <dbReference type="ARBA" id="ARBA00022692"/>
    </source>
</evidence>
<dbReference type="Proteomes" id="UP001316803">
    <property type="component" value="Unassembled WGS sequence"/>
</dbReference>
<keyword evidence="5 6" id="KW-0472">Membrane</keyword>
<gene>
    <name evidence="8" type="ORF">OHC33_010956</name>
</gene>
<feature type="transmembrane region" description="Helical" evidence="6">
    <location>
        <begin position="128"/>
        <end position="150"/>
    </location>
</feature>
<feature type="transmembrane region" description="Helical" evidence="6">
    <location>
        <begin position="157"/>
        <end position="179"/>
    </location>
</feature>
<evidence type="ECO:0000256" key="5">
    <source>
        <dbReference type="ARBA" id="ARBA00023136"/>
    </source>
</evidence>
<feature type="transmembrane region" description="Helical" evidence="6">
    <location>
        <begin position="389"/>
        <end position="407"/>
    </location>
</feature>
<dbReference type="InterPro" id="IPR011701">
    <property type="entry name" value="MFS"/>
</dbReference>
<feature type="transmembrane region" description="Helical" evidence="6">
    <location>
        <begin position="312"/>
        <end position="338"/>
    </location>
</feature>
<dbReference type="PANTHER" id="PTHR23502">
    <property type="entry name" value="MAJOR FACILITATOR SUPERFAMILY"/>
    <property type="match status" value="1"/>
</dbReference>
<dbReference type="PANTHER" id="PTHR23502:SF134">
    <property type="entry name" value="MAJOR FACILITATOR SUPERFAMILY (MFS) PROFILE DOMAIN-CONTAINING PROTEIN-RELATED"/>
    <property type="match status" value="1"/>
</dbReference>
<dbReference type="FunFam" id="1.20.1250.20:FF:000082">
    <property type="entry name" value="MFS multidrug transporter, putative"/>
    <property type="match status" value="1"/>
</dbReference>
<name>A0AAN8EMF4_9EURO</name>
<evidence type="ECO:0000256" key="1">
    <source>
        <dbReference type="ARBA" id="ARBA00004651"/>
    </source>
</evidence>
<dbReference type="InterPro" id="IPR020846">
    <property type="entry name" value="MFS_dom"/>
</dbReference>
<comment type="subcellular location">
    <subcellularLocation>
        <location evidence="1">Cell membrane</location>
        <topology evidence="1">Multi-pass membrane protein</topology>
    </subcellularLocation>
</comment>
<feature type="transmembrane region" description="Helical" evidence="6">
    <location>
        <begin position="96"/>
        <end position="116"/>
    </location>
</feature>
<dbReference type="AlphaFoldDB" id="A0AAN8EMF4"/>
<feature type="transmembrane region" description="Helical" evidence="6">
    <location>
        <begin position="350"/>
        <end position="369"/>
    </location>
</feature>
<accession>A0AAN8EMF4</accession>
<dbReference type="Pfam" id="PF07690">
    <property type="entry name" value="MFS_1"/>
    <property type="match status" value="1"/>
</dbReference>